<organism evidence="1">
    <name type="scientific">marine sediment metagenome</name>
    <dbReference type="NCBI Taxonomy" id="412755"/>
    <lineage>
        <taxon>unclassified sequences</taxon>
        <taxon>metagenomes</taxon>
        <taxon>ecological metagenomes</taxon>
    </lineage>
</organism>
<proteinExistence type="predicted"/>
<dbReference type="Gene3D" id="2.60.40.1190">
    <property type="match status" value="1"/>
</dbReference>
<reference evidence="1" key="1">
    <citation type="journal article" date="2015" name="Nature">
        <title>Complex archaea that bridge the gap between prokaryotes and eukaryotes.</title>
        <authorList>
            <person name="Spang A."/>
            <person name="Saw J.H."/>
            <person name="Jorgensen S.L."/>
            <person name="Zaremba-Niedzwiedzka K."/>
            <person name="Martijn J."/>
            <person name="Lind A.E."/>
            <person name="van Eijk R."/>
            <person name="Schleper C."/>
            <person name="Guy L."/>
            <person name="Ettema T.J."/>
        </authorList>
    </citation>
    <scope>NUCLEOTIDE SEQUENCE</scope>
</reference>
<sequence>MILYRQNDDYCNASRNPIWYNAAQIDKKGWSTEMKIPFSPLKFGSAEEQV</sequence>
<gene>
    <name evidence="1" type="ORF">LCGC14_0050700</name>
</gene>
<evidence type="ECO:0000313" key="1">
    <source>
        <dbReference type="EMBL" id="KKO07731.1"/>
    </source>
</evidence>
<accession>A0A0F9VRJ9</accession>
<dbReference type="SUPFAM" id="SSF49344">
    <property type="entry name" value="CBD9-like"/>
    <property type="match status" value="1"/>
</dbReference>
<name>A0A0F9VRJ9_9ZZZZ</name>
<comment type="caution">
    <text evidence="1">The sequence shown here is derived from an EMBL/GenBank/DDBJ whole genome shotgun (WGS) entry which is preliminary data.</text>
</comment>
<dbReference type="EMBL" id="LAZR01000011">
    <property type="protein sequence ID" value="KKO07731.1"/>
    <property type="molecule type" value="Genomic_DNA"/>
</dbReference>
<protein>
    <submittedName>
        <fullName evidence="1">Uncharacterized protein</fullName>
    </submittedName>
</protein>
<dbReference type="AlphaFoldDB" id="A0A0F9VRJ9"/>